<reference evidence="2" key="2">
    <citation type="journal article" date="2015" name="Fish Shellfish Immunol.">
        <title>Early steps in the European eel (Anguilla anguilla)-Vibrio vulnificus interaction in the gills: Role of the RtxA13 toxin.</title>
        <authorList>
            <person name="Callol A."/>
            <person name="Pajuelo D."/>
            <person name="Ebbesson L."/>
            <person name="Teles M."/>
            <person name="MacKenzie S."/>
            <person name="Amaro C."/>
        </authorList>
    </citation>
    <scope>NUCLEOTIDE SEQUENCE</scope>
</reference>
<evidence type="ECO:0000313" key="2">
    <source>
        <dbReference type="EMBL" id="JAH95515.1"/>
    </source>
</evidence>
<dbReference type="EMBL" id="GBXM01013062">
    <property type="protein sequence ID" value="JAH95515.1"/>
    <property type="molecule type" value="Transcribed_RNA"/>
</dbReference>
<keyword evidence="1" id="KW-0812">Transmembrane</keyword>
<keyword evidence="1" id="KW-0472">Membrane</keyword>
<sequence length="144" mass="16361">MCAGLAGNRCEWEKYAWISQVTRLRGLIIDPFGGKNDSALKRAPSSGDGKFMKQAFVKFKRINMSILLHLRARWALKVQRLIISALSLCATPQRGGSGSALLPMTFLLWVVGSVRYLFLNKFTKRKIHSSYLMTILKKKKKTFH</sequence>
<feature type="transmembrane region" description="Helical" evidence="1">
    <location>
        <begin position="100"/>
        <end position="118"/>
    </location>
</feature>
<protein>
    <submittedName>
        <fullName evidence="2">Uncharacterized protein</fullName>
    </submittedName>
</protein>
<dbReference type="AlphaFoldDB" id="A0A0E9X0U9"/>
<organism evidence="2">
    <name type="scientific">Anguilla anguilla</name>
    <name type="common">European freshwater eel</name>
    <name type="synonym">Muraena anguilla</name>
    <dbReference type="NCBI Taxonomy" id="7936"/>
    <lineage>
        <taxon>Eukaryota</taxon>
        <taxon>Metazoa</taxon>
        <taxon>Chordata</taxon>
        <taxon>Craniata</taxon>
        <taxon>Vertebrata</taxon>
        <taxon>Euteleostomi</taxon>
        <taxon>Actinopterygii</taxon>
        <taxon>Neopterygii</taxon>
        <taxon>Teleostei</taxon>
        <taxon>Anguilliformes</taxon>
        <taxon>Anguillidae</taxon>
        <taxon>Anguilla</taxon>
    </lineage>
</organism>
<accession>A0A0E9X0U9</accession>
<reference evidence="2" key="1">
    <citation type="submission" date="2014-11" db="EMBL/GenBank/DDBJ databases">
        <authorList>
            <person name="Amaro Gonzalez C."/>
        </authorList>
    </citation>
    <scope>NUCLEOTIDE SEQUENCE</scope>
</reference>
<keyword evidence="1" id="KW-1133">Transmembrane helix</keyword>
<name>A0A0E9X0U9_ANGAN</name>
<proteinExistence type="predicted"/>
<evidence type="ECO:0000256" key="1">
    <source>
        <dbReference type="SAM" id="Phobius"/>
    </source>
</evidence>